<evidence type="ECO:0000259" key="2">
    <source>
        <dbReference type="PROSITE" id="PS50878"/>
    </source>
</evidence>
<evidence type="ECO:0000259" key="3">
    <source>
        <dbReference type="PROSITE" id="PS50879"/>
    </source>
</evidence>
<feature type="compositionally biased region" description="Polar residues" evidence="1">
    <location>
        <begin position="13"/>
        <end position="33"/>
    </location>
</feature>
<dbReference type="InterPro" id="IPR043128">
    <property type="entry name" value="Rev_trsase/Diguanyl_cyclase"/>
</dbReference>
<dbReference type="GO" id="GO:0003676">
    <property type="term" value="F:nucleic acid binding"/>
    <property type="evidence" value="ECO:0007669"/>
    <property type="project" value="InterPro"/>
</dbReference>
<dbReference type="InterPro" id="IPR036397">
    <property type="entry name" value="RNaseH_sf"/>
</dbReference>
<name>A0A8T3A8B9_DENNO</name>
<feature type="region of interest" description="Disordered" evidence="1">
    <location>
        <begin position="489"/>
        <end position="510"/>
    </location>
</feature>
<dbReference type="PANTHER" id="PTHR48475">
    <property type="entry name" value="RIBONUCLEASE H"/>
    <property type="match status" value="1"/>
</dbReference>
<dbReference type="Gene3D" id="3.30.70.270">
    <property type="match status" value="2"/>
</dbReference>
<dbReference type="Pfam" id="PF17921">
    <property type="entry name" value="Integrase_H2C2"/>
    <property type="match status" value="1"/>
</dbReference>
<dbReference type="EMBL" id="JAGYWB010000018">
    <property type="protein sequence ID" value="KAI0492450.1"/>
    <property type="molecule type" value="Genomic_DNA"/>
</dbReference>
<proteinExistence type="predicted"/>
<dbReference type="InterPro" id="IPR001584">
    <property type="entry name" value="Integrase_cat-core"/>
</dbReference>
<dbReference type="InterPro" id="IPR041577">
    <property type="entry name" value="RT_RNaseH_2"/>
</dbReference>
<dbReference type="InterPro" id="IPR000477">
    <property type="entry name" value="RT_dom"/>
</dbReference>
<dbReference type="SUPFAM" id="SSF53098">
    <property type="entry name" value="Ribonuclease H-like"/>
    <property type="match status" value="2"/>
</dbReference>
<dbReference type="Proteomes" id="UP000829196">
    <property type="component" value="Unassembled WGS sequence"/>
</dbReference>
<feature type="region of interest" description="Disordered" evidence="1">
    <location>
        <begin position="368"/>
        <end position="419"/>
    </location>
</feature>
<evidence type="ECO:0000256" key="1">
    <source>
        <dbReference type="SAM" id="MobiDB-lite"/>
    </source>
</evidence>
<feature type="compositionally biased region" description="Basic and acidic residues" evidence="1">
    <location>
        <begin position="405"/>
        <end position="415"/>
    </location>
</feature>
<dbReference type="Pfam" id="PF13456">
    <property type="entry name" value="RVT_3"/>
    <property type="match status" value="1"/>
</dbReference>
<feature type="domain" description="Reverse transcriptase" evidence="2">
    <location>
        <begin position="828"/>
        <end position="1007"/>
    </location>
</feature>
<dbReference type="PANTHER" id="PTHR48475:SF2">
    <property type="entry name" value="RIBONUCLEASE H"/>
    <property type="match status" value="1"/>
</dbReference>
<feature type="compositionally biased region" description="Polar residues" evidence="1">
    <location>
        <begin position="500"/>
        <end position="510"/>
    </location>
</feature>
<organism evidence="5 6">
    <name type="scientific">Dendrobium nobile</name>
    <name type="common">Orchid</name>
    <dbReference type="NCBI Taxonomy" id="94219"/>
    <lineage>
        <taxon>Eukaryota</taxon>
        <taxon>Viridiplantae</taxon>
        <taxon>Streptophyta</taxon>
        <taxon>Embryophyta</taxon>
        <taxon>Tracheophyta</taxon>
        <taxon>Spermatophyta</taxon>
        <taxon>Magnoliopsida</taxon>
        <taxon>Liliopsida</taxon>
        <taxon>Asparagales</taxon>
        <taxon>Orchidaceae</taxon>
        <taxon>Epidendroideae</taxon>
        <taxon>Malaxideae</taxon>
        <taxon>Dendrobiinae</taxon>
        <taxon>Dendrobium</taxon>
    </lineage>
</organism>
<feature type="domain" description="RNase H type-1" evidence="3">
    <location>
        <begin position="1235"/>
        <end position="1364"/>
    </location>
</feature>
<dbReference type="InterPro" id="IPR043502">
    <property type="entry name" value="DNA/RNA_pol_sf"/>
</dbReference>
<dbReference type="InterPro" id="IPR005162">
    <property type="entry name" value="Retrotrans_gag_dom"/>
</dbReference>
<sequence>MVNRRSNRILGASHSNSHQSRDQSLNQGHQATVSFHPGIRNPTGEGTSGPSLEDRIKKMEDSQNEILQLLRETRGPTLAPQEDTLLPRDRPEFEDVLHVEVPLPPSRIRPPTHPENELADTASSTHPSWVGRQHRIPPDAPEGLTRQHMAELPRNALRHELRRLVREEFPVENIRQSLRHRDFQESSPLTEAILQHPIPARFKLPNIDSYDGTSDPYEHIDHYRTIMHIQQASDALLCQVFPATLKGQARTWFYSLPARSIPMFVKLAKMFVEHFVANRRMVKDSSHLSGIRQNENESLKEYFQRFSTEARQIPGVDPELLRGVFLGGLRPGPFYSALMRDTVHSYTDLIHRVEAQISADEAINAHRRQFEQTTGKRKSTPGMENPSSQRKKQGNYNLPPRPSQPRRERRQEKEYTPLNVSRTNVLMAIRDQESVKWPQPLKPNVGNQEQYCHFHRSRGHTTEACRQLKEEIERLIRQGYLRQFIKNPPIRDDDALAGGQNRQQRQSTDNRQIIGEIKTIAGGPIMSSQVLIAATKEPTPKKSRADHFIAFDDSDLEGITTPHQDPLVISAGIGDPCYKVKRILIDNGSSVDVLFYSTFLNMGLAREKLQPAAGPLYGFDNRPVRVEGMINLPVVLGEFPRQATHSIQFIVVKSESAYNAIFGRPLQSIFGIVASIPHFRLKFLTPSGTGVVRGDQQEAQSCYLQQAQPRLSITLSIEDFDLRNEDIPQKASPVEDLVCISLSDEHPSRTIQIGSLLLEEEKIKYVEFLRRNQDIFAWNPADMPGISPEVIVHSLNANPTCKPVIQKKRSFAPERQEAIEKEVDKLLEAGFIREVHYPTWLANVVMVKKTNGAWRMCVDYTDLNKACPKDCFPLPRIDQLVDATSGHQMLSFMDAYSGYNQIRMNPVDEEATAFQTDRGLYCYQVMPFGLKNAGATYQRLMNKVFKDLIGHTMEVYVDDMLVKSFEKSQHISDLEQCFCLLRFYNMRLNPSKCAFGVASGKFLGFMVTNRGIEANPEKIKALRDMVPPRNIKDVQRLNGRIAALSRFLARSGDRYLPFFKILRGARSSGFQWTDECQEAFEQLRTYLASPPLLLKPVPGERLYLYLAISTQAISSVLVREENAIQRPIYYVSKILSETERRYPSADKTALALVYSARKLRPYFQAHTIGVYTNLPLKNILQKPEASGRLIKWSIELGEFDIHYLPRPDIKSQALADFVVECTISMSDNQTIASPSPPDWTLYVDGASGISSAGAGVLLISPQQVSLEYGLRFKFPATNNVAEYEALIAGLRLAINCEVQNLIIHTDSQLIASQVEGEFDIHNPQLALYCDEVKLLLASINKYEIIHILREQNARADALSKLATSTTGDTFKRKYIEEIHFPSIPGPWIIQSIDESRETSWIDPILTFLQKGVLPEDPTVATRLRRQAANFTIINGELYKRAFSGPYLKCLPPLESNYALREVHSGICGEHLGGRALAQKILRQGFYWPTMKQDALELVRKCNSCQLHANLTHLPAIEISTLQSPWPFAQWGIDILGPFPIATGQRKFIILAVDYFTKWIEAEPLAKITEANARQFLWKNIICRFGIPAKVITDNGTQFTGKVFTTFCKDLHIQLVHTAVAHPQTNGQTEVTNRTILRGLKTRLDKAGGQWAEELPNVLWAYRTTVRTPTGETPYNLCFGTEAVIPVDIGVPSHRVQTFDFNTNDEKLRHNLDLLPEAREEAMLKVAAYHQRVARHYNRRIKPRRISIGDLVLRSIEAAGKGPQRNKLSPLWEGPYLVAAMVKPGTFKLKDAEGKMLPRTWNVDNLRKYYQ</sequence>
<dbReference type="Gene3D" id="3.30.420.10">
    <property type="entry name" value="Ribonuclease H-like superfamily/Ribonuclease H"/>
    <property type="match status" value="2"/>
</dbReference>
<feature type="region of interest" description="Disordered" evidence="1">
    <location>
        <begin position="103"/>
        <end position="132"/>
    </location>
</feature>
<dbReference type="InterPro" id="IPR002156">
    <property type="entry name" value="RNaseH_domain"/>
</dbReference>
<protein>
    <submittedName>
        <fullName evidence="5">Uncharacterized protein</fullName>
    </submittedName>
</protein>
<dbReference type="OrthoDB" id="786261at2759"/>
<dbReference type="CDD" id="cd00303">
    <property type="entry name" value="retropepsin_like"/>
    <property type="match status" value="1"/>
</dbReference>
<keyword evidence="6" id="KW-1185">Reference proteome</keyword>
<dbReference type="GO" id="GO:0015074">
    <property type="term" value="P:DNA integration"/>
    <property type="evidence" value="ECO:0007669"/>
    <property type="project" value="InterPro"/>
</dbReference>
<dbReference type="CDD" id="cd01647">
    <property type="entry name" value="RT_LTR"/>
    <property type="match status" value="1"/>
</dbReference>
<evidence type="ECO:0000313" key="5">
    <source>
        <dbReference type="EMBL" id="KAI0492450.1"/>
    </source>
</evidence>
<dbReference type="FunFam" id="3.30.420.10:FF:000032">
    <property type="entry name" value="Retrovirus-related Pol polyprotein from transposon 297-like Protein"/>
    <property type="match status" value="1"/>
</dbReference>
<dbReference type="InterPro" id="IPR041588">
    <property type="entry name" value="Integrase_H2C2"/>
</dbReference>
<dbReference type="Gene3D" id="1.10.340.70">
    <property type="match status" value="1"/>
</dbReference>
<dbReference type="Pfam" id="PF03732">
    <property type="entry name" value="Retrotrans_gag"/>
    <property type="match status" value="1"/>
</dbReference>
<feature type="compositionally biased region" description="Pro residues" evidence="1">
    <location>
        <begin position="103"/>
        <end position="113"/>
    </location>
</feature>
<dbReference type="SUPFAM" id="SSF56672">
    <property type="entry name" value="DNA/RNA polymerases"/>
    <property type="match status" value="1"/>
</dbReference>
<dbReference type="GO" id="GO:0004523">
    <property type="term" value="F:RNA-DNA hybrid ribonuclease activity"/>
    <property type="evidence" value="ECO:0007669"/>
    <property type="project" value="InterPro"/>
</dbReference>
<evidence type="ECO:0000259" key="4">
    <source>
        <dbReference type="PROSITE" id="PS50994"/>
    </source>
</evidence>
<dbReference type="CDD" id="cd09279">
    <property type="entry name" value="RNase_HI_like"/>
    <property type="match status" value="1"/>
</dbReference>
<dbReference type="PROSITE" id="PS50878">
    <property type="entry name" value="RT_POL"/>
    <property type="match status" value="1"/>
</dbReference>
<dbReference type="PROSITE" id="PS50994">
    <property type="entry name" value="INTEGRASE"/>
    <property type="match status" value="1"/>
</dbReference>
<dbReference type="PROSITE" id="PS50879">
    <property type="entry name" value="RNASE_H_1"/>
    <property type="match status" value="1"/>
</dbReference>
<accession>A0A8T3A8B9</accession>
<feature type="region of interest" description="Disordered" evidence="1">
    <location>
        <begin position="1"/>
        <end position="53"/>
    </location>
</feature>
<comment type="caution">
    <text evidence="5">The sequence shown here is derived from an EMBL/GenBank/DDBJ whole genome shotgun (WGS) entry which is preliminary data.</text>
</comment>
<gene>
    <name evidence="5" type="ORF">KFK09_026723</name>
</gene>
<dbReference type="Pfam" id="PF00078">
    <property type="entry name" value="RVT_1"/>
    <property type="match status" value="1"/>
</dbReference>
<dbReference type="Gene3D" id="3.10.10.10">
    <property type="entry name" value="HIV Type 1 Reverse Transcriptase, subunit A, domain 1"/>
    <property type="match status" value="1"/>
</dbReference>
<dbReference type="InterPro" id="IPR012337">
    <property type="entry name" value="RNaseH-like_sf"/>
</dbReference>
<feature type="domain" description="Integrase catalytic" evidence="4">
    <location>
        <begin position="1522"/>
        <end position="1681"/>
    </location>
</feature>
<evidence type="ECO:0000313" key="6">
    <source>
        <dbReference type="Proteomes" id="UP000829196"/>
    </source>
</evidence>
<dbReference type="Pfam" id="PF17919">
    <property type="entry name" value="RT_RNaseH_2"/>
    <property type="match status" value="1"/>
</dbReference>
<dbReference type="Pfam" id="PF00665">
    <property type="entry name" value="rve"/>
    <property type="match status" value="1"/>
</dbReference>
<reference evidence="5" key="1">
    <citation type="journal article" date="2022" name="Front. Genet.">
        <title>Chromosome-Scale Assembly of the Dendrobium nobile Genome Provides Insights Into the Molecular Mechanism of the Biosynthesis of the Medicinal Active Ingredient of Dendrobium.</title>
        <authorList>
            <person name="Xu Q."/>
            <person name="Niu S.-C."/>
            <person name="Li K.-L."/>
            <person name="Zheng P.-J."/>
            <person name="Zhang X.-J."/>
            <person name="Jia Y."/>
            <person name="Liu Y."/>
            <person name="Niu Y.-X."/>
            <person name="Yu L.-H."/>
            <person name="Chen D.-F."/>
            <person name="Zhang G.-Q."/>
        </authorList>
    </citation>
    <scope>NUCLEOTIDE SEQUENCE</scope>
    <source>
        <tissue evidence="5">Leaf</tissue>
    </source>
</reference>